<proteinExistence type="predicted"/>
<protein>
    <submittedName>
        <fullName evidence="3">Uncharacterized protein</fullName>
    </submittedName>
</protein>
<feature type="region of interest" description="Disordered" evidence="1">
    <location>
        <begin position="191"/>
        <end position="213"/>
    </location>
</feature>
<feature type="chain" id="PRO_5015647047" evidence="2">
    <location>
        <begin position="17"/>
        <end position="271"/>
    </location>
</feature>
<comment type="caution">
    <text evidence="3">The sequence shown here is derived from an EMBL/GenBank/DDBJ whole genome shotgun (WGS) entry which is preliminary data.</text>
</comment>
<organism evidence="3 4">
    <name type="scientific">Beauveria bassiana</name>
    <name type="common">White muscardine disease fungus</name>
    <name type="synonym">Tritirachium shiotae</name>
    <dbReference type="NCBI Taxonomy" id="176275"/>
    <lineage>
        <taxon>Eukaryota</taxon>
        <taxon>Fungi</taxon>
        <taxon>Dikarya</taxon>
        <taxon>Ascomycota</taxon>
        <taxon>Pezizomycotina</taxon>
        <taxon>Sordariomycetes</taxon>
        <taxon>Hypocreomycetidae</taxon>
        <taxon>Hypocreales</taxon>
        <taxon>Cordycipitaceae</taxon>
        <taxon>Beauveria</taxon>
    </lineage>
</organism>
<evidence type="ECO:0000313" key="4">
    <source>
        <dbReference type="Proteomes" id="UP000237441"/>
    </source>
</evidence>
<feature type="signal peptide" evidence="2">
    <location>
        <begin position="1"/>
        <end position="16"/>
    </location>
</feature>
<keyword evidence="2" id="KW-0732">Signal</keyword>
<dbReference type="OrthoDB" id="4870079at2759"/>
<dbReference type="EMBL" id="JRHA01000006">
    <property type="protein sequence ID" value="PQK16796.1"/>
    <property type="molecule type" value="Genomic_DNA"/>
</dbReference>
<sequence>MNLPLLAGSIVALAKAQHTVLWVPECGDEVLMLGTHAASEFKSANTLSVTDIDSILAFSTYTVISEKLAPSGFQYVGEYLVKTPPSRHTVTTCTTSLAGTQAAKSAYFPSENLMPTNTQPQTSPQSQTSVTPTPVTSCYTSGQPLTESVSVMNIIFSFCGLHPDINTPTSISSTMTYSDVPMLLEVSPTGCSSESTASGTMPVRFGKPDDSNSTDSIKTYNKALYPCVKLYEIWEYCNDNEDQGNEGRGGFAPIGCNVFNIKPVVALNLSL</sequence>
<accession>A0A2S7YKU0</accession>
<evidence type="ECO:0000256" key="2">
    <source>
        <dbReference type="SAM" id="SignalP"/>
    </source>
</evidence>
<feature type="compositionally biased region" description="Low complexity" evidence="1">
    <location>
        <begin position="118"/>
        <end position="137"/>
    </location>
</feature>
<reference evidence="3 4" key="1">
    <citation type="submission" date="2016-07" db="EMBL/GenBank/DDBJ databases">
        <title>Comparative genomics of the entomopathogenic fungus Beauveria bassiana.</title>
        <authorList>
            <person name="Valero Jimenez C.A."/>
            <person name="Zwaan B.J."/>
            <person name="Van Kan J.A."/>
            <person name="Takken W."/>
            <person name="Debets A.J."/>
            <person name="Schoustra S.E."/>
            <person name="Koenraadt C.J."/>
        </authorList>
    </citation>
    <scope>NUCLEOTIDE SEQUENCE [LARGE SCALE GENOMIC DNA]</scope>
    <source>
        <strain evidence="3 4">ARSEF 8028</strain>
    </source>
</reference>
<dbReference type="Proteomes" id="UP000237441">
    <property type="component" value="Unassembled WGS sequence"/>
</dbReference>
<dbReference type="AlphaFoldDB" id="A0A2S7YKU0"/>
<feature type="region of interest" description="Disordered" evidence="1">
    <location>
        <begin position="112"/>
        <end position="137"/>
    </location>
</feature>
<evidence type="ECO:0000313" key="3">
    <source>
        <dbReference type="EMBL" id="PQK16796.1"/>
    </source>
</evidence>
<name>A0A2S7YKU0_BEABA</name>
<evidence type="ECO:0000256" key="1">
    <source>
        <dbReference type="SAM" id="MobiDB-lite"/>
    </source>
</evidence>
<gene>
    <name evidence="3" type="ORF">BB8028_0006g11150</name>
</gene>